<evidence type="ECO:0000313" key="6">
    <source>
        <dbReference type="Proteomes" id="UP000186058"/>
    </source>
</evidence>
<dbReference type="PROSITE" id="PS50075">
    <property type="entry name" value="CARRIER"/>
    <property type="match status" value="1"/>
</dbReference>
<dbReference type="PANTHER" id="PTHR30265:SF4">
    <property type="entry name" value="KOW MOTIF FAMILY PROTEIN, EXPRESSED"/>
    <property type="match status" value="1"/>
</dbReference>
<proteinExistence type="predicted"/>
<dbReference type="RefSeq" id="WP_074109314.1">
    <property type="nucleotide sequence ID" value="NZ_LVWI01000092.1"/>
</dbReference>
<dbReference type="Gene3D" id="1.10.1200.10">
    <property type="entry name" value="ACP-like"/>
    <property type="match status" value="1"/>
</dbReference>
<protein>
    <recommendedName>
        <fullName evidence="4">Carrier domain-containing protein</fullName>
    </recommendedName>
</protein>
<dbReference type="Gene3D" id="3.30.70.940">
    <property type="entry name" value="NusG, N-terminal domain"/>
    <property type="match status" value="1"/>
</dbReference>
<dbReference type="SUPFAM" id="SSF50104">
    <property type="entry name" value="Translation proteins SH3-like domain"/>
    <property type="match status" value="1"/>
</dbReference>
<dbReference type="NCBIfam" id="NF033641">
    <property type="entry name" value="antiterm_LoaP"/>
    <property type="match status" value="1"/>
</dbReference>
<dbReference type="Pfam" id="PF02357">
    <property type="entry name" value="NusG"/>
    <property type="match status" value="1"/>
</dbReference>
<dbReference type="InterPro" id="IPR036736">
    <property type="entry name" value="ACP-like_sf"/>
</dbReference>
<comment type="caution">
    <text evidence="5">The sequence shown here is derived from an EMBL/GenBank/DDBJ whole genome shotgun (WGS) entry which is preliminary data.</text>
</comment>
<dbReference type="Proteomes" id="UP000186058">
    <property type="component" value="Unassembled WGS sequence"/>
</dbReference>
<keyword evidence="1" id="KW-0889">Transcription antitermination</keyword>
<keyword evidence="2" id="KW-0805">Transcription regulation</keyword>
<evidence type="ECO:0000259" key="4">
    <source>
        <dbReference type="PROSITE" id="PS50075"/>
    </source>
</evidence>
<dbReference type="InterPro" id="IPR008991">
    <property type="entry name" value="Translation_prot_SH3-like_sf"/>
</dbReference>
<evidence type="ECO:0000313" key="5">
    <source>
        <dbReference type="EMBL" id="OKP79488.1"/>
    </source>
</evidence>
<organism evidence="5 6">
    <name type="scientific">Paenibacillus helianthi</name>
    <dbReference type="NCBI Taxonomy" id="1349432"/>
    <lineage>
        <taxon>Bacteria</taxon>
        <taxon>Bacillati</taxon>
        <taxon>Bacillota</taxon>
        <taxon>Bacilli</taxon>
        <taxon>Bacillales</taxon>
        <taxon>Paenibacillaceae</taxon>
        <taxon>Paenibacillus</taxon>
    </lineage>
</organism>
<dbReference type="PANTHER" id="PTHR30265">
    <property type="entry name" value="RHO-INTERACTING TRANSCRIPTION TERMINATION FACTOR NUSG"/>
    <property type="match status" value="1"/>
</dbReference>
<dbReference type="Pfam" id="PF00550">
    <property type="entry name" value="PP-binding"/>
    <property type="match status" value="1"/>
</dbReference>
<evidence type="ECO:0000256" key="3">
    <source>
        <dbReference type="ARBA" id="ARBA00023163"/>
    </source>
</evidence>
<evidence type="ECO:0000256" key="2">
    <source>
        <dbReference type="ARBA" id="ARBA00023015"/>
    </source>
</evidence>
<dbReference type="InterPro" id="IPR036735">
    <property type="entry name" value="NGN_dom_sf"/>
</dbReference>
<sequence length="269" mass="31868">MKWYALFVKNGEEEYVRYQIQIELGNVDCKCFIPKRKVPEKKSGVIVHVIKMMFPGYVFLQTKMDFSKYNKIKKIHYIISFLNYRNKKDIQFQNEDVFFKWIPDEEMEVLFELIDPKTDTIEYSKFWLCNNKLTILSGPLVGMEDRIKKIDKRQQRAKLAIYIMGQEKLIDIGFEAMDSTTNTLLNPIQCPWLEVRQRVENMIKELLQLSTLTSLSNKFISNGINSIYFIKLIYNVESEFGIKVSDDFLSMEKLQTIDDLVHYIQTESQ</sequence>
<gene>
    <name evidence="5" type="ORF">A3844_28590</name>
</gene>
<dbReference type="SUPFAM" id="SSF82679">
    <property type="entry name" value="N-utilization substance G protein NusG, N-terminal domain"/>
    <property type="match status" value="1"/>
</dbReference>
<dbReference type="InterPro" id="IPR014722">
    <property type="entry name" value="Rib_uL2_dom2"/>
</dbReference>
<keyword evidence="3" id="KW-0804">Transcription</keyword>
<dbReference type="InterPro" id="IPR047663">
    <property type="entry name" value="Transcription_antiterm_LoaP"/>
</dbReference>
<dbReference type="InterPro" id="IPR043425">
    <property type="entry name" value="NusG-like"/>
</dbReference>
<dbReference type="Gene3D" id="2.30.30.30">
    <property type="match status" value="1"/>
</dbReference>
<dbReference type="InterPro" id="IPR006645">
    <property type="entry name" value="NGN-like_dom"/>
</dbReference>
<dbReference type="CDD" id="cd08000">
    <property type="entry name" value="NGN"/>
    <property type="match status" value="1"/>
</dbReference>
<feature type="domain" description="Carrier" evidence="4">
    <location>
        <begin position="190"/>
        <end position="268"/>
    </location>
</feature>
<reference evidence="5 6" key="1">
    <citation type="submission" date="2016-03" db="EMBL/GenBank/DDBJ databases">
        <authorList>
            <person name="Sant'Anna F.H."/>
            <person name="Ambrosini A."/>
            <person name="Souza R."/>
            <person name="Bach E."/>
            <person name="Fernandes G."/>
            <person name="Balsanelli E."/>
            <person name="Baura V.A."/>
            <person name="Souza E.M."/>
            <person name="Passaglia L."/>
        </authorList>
    </citation>
    <scope>NUCLEOTIDE SEQUENCE [LARGE SCALE GENOMIC DNA]</scope>
    <source>
        <strain evidence="5 6">P26E</strain>
    </source>
</reference>
<dbReference type="EMBL" id="LVWI01000092">
    <property type="protein sequence ID" value="OKP79488.1"/>
    <property type="molecule type" value="Genomic_DNA"/>
</dbReference>
<dbReference type="InterPro" id="IPR009081">
    <property type="entry name" value="PP-bd_ACP"/>
</dbReference>
<keyword evidence="6" id="KW-1185">Reference proteome</keyword>
<dbReference type="SUPFAM" id="SSF47336">
    <property type="entry name" value="ACP-like"/>
    <property type="match status" value="1"/>
</dbReference>
<accession>A0ABX3EHW2</accession>
<evidence type="ECO:0000256" key="1">
    <source>
        <dbReference type="ARBA" id="ARBA00022814"/>
    </source>
</evidence>
<name>A0ABX3EHW2_9BACL</name>